<gene>
    <name evidence="1" type="ORF">WJX84_006770</name>
</gene>
<protein>
    <submittedName>
        <fullName evidence="1">Uncharacterized protein</fullName>
    </submittedName>
</protein>
<sequence>MASLTVQTGRRMAYTQYTAEIHAQLTALLEDASSVQTIFAHALRIEADLLASSVAHNARSVTQEHLTGAPRTIHAIQTGAHSQPMAGSCL</sequence>
<dbReference type="Proteomes" id="UP001485043">
    <property type="component" value="Unassembled WGS sequence"/>
</dbReference>
<accession>A0AAW1RGL5</accession>
<reference evidence="1 2" key="1">
    <citation type="journal article" date="2024" name="Nat. Commun.">
        <title>Phylogenomics reveals the evolutionary origins of lichenization in chlorophyte algae.</title>
        <authorList>
            <person name="Puginier C."/>
            <person name="Libourel C."/>
            <person name="Otte J."/>
            <person name="Skaloud P."/>
            <person name="Haon M."/>
            <person name="Grisel S."/>
            <person name="Petersen M."/>
            <person name="Berrin J.G."/>
            <person name="Delaux P.M."/>
            <person name="Dal Grande F."/>
            <person name="Keller J."/>
        </authorList>
    </citation>
    <scope>NUCLEOTIDE SEQUENCE [LARGE SCALE GENOMIC DNA]</scope>
    <source>
        <strain evidence="1 2">SAG 2523</strain>
    </source>
</reference>
<evidence type="ECO:0000313" key="1">
    <source>
        <dbReference type="EMBL" id="KAK9832769.1"/>
    </source>
</evidence>
<evidence type="ECO:0000313" key="2">
    <source>
        <dbReference type="Proteomes" id="UP001485043"/>
    </source>
</evidence>
<name>A0AAW1RGL5_9CHLO</name>
<comment type="caution">
    <text evidence="1">The sequence shown here is derived from an EMBL/GenBank/DDBJ whole genome shotgun (WGS) entry which is preliminary data.</text>
</comment>
<keyword evidence="2" id="KW-1185">Reference proteome</keyword>
<dbReference type="EMBL" id="JALJOV010002204">
    <property type="protein sequence ID" value="KAK9832769.1"/>
    <property type="molecule type" value="Genomic_DNA"/>
</dbReference>
<proteinExistence type="predicted"/>
<dbReference type="AlphaFoldDB" id="A0AAW1RGL5"/>
<organism evidence="1 2">
    <name type="scientific">Apatococcus fuscideae</name>
    <dbReference type="NCBI Taxonomy" id="2026836"/>
    <lineage>
        <taxon>Eukaryota</taxon>
        <taxon>Viridiplantae</taxon>
        <taxon>Chlorophyta</taxon>
        <taxon>core chlorophytes</taxon>
        <taxon>Trebouxiophyceae</taxon>
        <taxon>Chlorellales</taxon>
        <taxon>Chlorellaceae</taxon>
        <taxon>Apatococcus</taxon>
    </lineage>
</organism>